<evidence type="ECO:0000313" key="6">
    <source>
        <dbReference type="EMBL" id="SFF96909.1"/>
    </source>
</evidence>
<dbReference type="GO" id="GO:0005524">
    <property type="term" value="F:ATP binding"/>
    <property type="evidence" value="ECO:0007669"/>
    <property type="project" value="UniProtKB-KW"/>
</dbReference>
<protein>
    <submittedName>
        <fullName evidence="6">ABC-type multidrug transport system, ATPase component</fullName>
    </submittedName>
</protein>
<name>A0A1I2N223_9EURY</name>
<dbReference type="AlphaFoldDB" id="A0A1I2N223"/>
<dbReference type="PROSITE" id="PS50893">
    <property type="entry name" value="ABC_TRANSPORTER_2"/>
    <property type="match status" value="1"/>
</dbReference>
<dbReference type="PANTHER" id="PTHR43335">
    <property type="entry name" value="ABC TRANSPORTER, ATP-BINDING PROTEIN"/>
    <property type="match status" value="1"/>
</dbReference>
<dbReference type="InterPro" id="IPR003439">
    <property type="entry name" value="ABC_transporter-like_ATP-bd"/>
</dbReference>
<dbReference type="SMART" id="SM00382">
    <property type="entry name" value="AAA"/>
    <property type="match status" value="1"/>
</dbReference>
<keyword evidence="3" id="KW-0547">Nucleotide-binding</keyword>
<dbReference type="InterPro" id="IPR003593">
    <property type="entry name" value="AAA+_ATPase"/>
</dbReference>
<dbReference type="EMBL" id="FOOQ01000001">
    <property type="protein sequence ID" value="SFF96909.1"/>
    <property type="molecule type" value="Genomic_DNA"/>
</dbReference>
<proteinExistence type="inferred from homology"/>
<reference evidence="7" key="1">
    <citation type="submission" date="2016-10" db="EMBL/GenBank/DDBJ databases">
        <authorList>
            <person name="Varghese N."/>
            <person name="Submissions S."/>
        </authorList>
    </citation>
    <scope>NUCLEOTIDE SEQUENCE [LARGE SCALE GENOMIC DNA]</scope>
    <source>
        <strain evidence="7">CGMCC 1.7739</strain>
    </source>
</reference>
<dbReference type="Gene3D" id="3.40.50.300">
    <property type="entry name" value="P-loop containing nucleotide triphosphate hydrolases"/>
    <property type="match status" value="1"/>
</dbReference>
<evidence type="ECO:0000259" key="5">
    <source>
        <dbReference type="PROSITE" id="PS50893"/>
    </source>
</evidence>
<evidence type="ECO:0000313" key="7">
    <source>
        <dbReference type="Proteomes" id="UP000198876"/>
    </source>
</evidence>
<evidence type="ECO:0000256" key="2">
    <source>
        <dbReference type="ARBA" id="ARBA00022448"/>
    </source>
</evidence>
<gene>
    <name evidence="6" type="ORF">SAMN04488063_0967</name>
</gene>
<keyword evidence="4" id="KW-0067">ATP-binding</keyword>
<dbReference type="STRING" id="553467.SAMN04488063_0967"/>
<keyword evidence="2" id="KW-0813">Transport</keyword>
<dbReference type="Proteomes" id="UP000198876">
    <property type="component" value="Unassembled WGS sequence"/>
</dbReference>
<dbReference type="GO" id="GO:0016887">
    <property type="term" value="F:ATP hydrolysis activity"/>
    <property type="evidence" value="ECO:0007669"/>
    <property type="project" value="InterPro"/>
</dbReference>
<dbReference type="CDD" id="cd03230">
    <property type="entry name" value="ABC_DR_subfamily_A"/>
    <property type="match status" value="1"/>
</dbReference>
<evidence type="ECO:0000256" key="1">
    <source>
        <dbReference type="ARBA" id="ARBA00005417"/>
    </source>
</evidence>
<organism evidence="6 7">
    <name type="scientific">Halopelagius inordinatus</name>
    <dbReference type="NCBI Taxonomy" id="553467"/>
    <lineage>
        <taxon>Archaea</taxon>
        <taxon>Methanobacteriati</taxon>
        <taxon>Methanobacteriota</taxon>
        <taxon>Stenosarchaea group</taxon>
        <taxon>Halobacteria</taxon>
        <taxon>Halobacteriales</taxon>
        <taxon>Haloferacaceae</taxon>
    </lineage>
</organism>
<feature type="domain" description="ABC transporter" evidence="5">
    <location>
        <begin position="9"/>
        <end position="226"/>
    </location>
</feature>
<dbReference type="InterPro" id="IPR027417">
    <property type="entry name" value="P-loop_NTPase"/>
</dbReference>
<dbReference type="SUPFAM" id="SSF52540">
    <property type="entry name" value="P-loop containing nucleoside triphosphate hydrolases"/>
    <property type="match status" value="1"/>
</dbReference>
<comment type="similarity">
    <text evidence="1">Belongs to the ABC transporter superfamily.</text>
</comment>
<sequence length="251" mass="25233">MTDDAPAAVTVSDLRQSFGDVTVLDGVSMSVAPGDVVAIVGPNGSGKSTLLELLVGVRAAGGGSVELGGGEGDRRVGYLPQRPAFREGFTARDTLDFYARFLAEADVPGTLERVGLSGVSDRTVGSLSGGMTRLLGLGQAILGSPDVLVLDEPGSGLDPAMVERLFAVVGELAADGTAVVVASHNLAAVEMHADTVALLDRGRFAAVGPPADLLSETGTETLVGAFLAIVEGGEGGSTVRASAGDGEATER</sequence>
<dbReference type="RefSeq" id="WP_245781302.1">
    <property type="nucleotide sequence ID" value="NZ_FOOQ01000001.1"/>
</dbReference>
<dbReference type="Pfam" id="PF00005">
    <property type="entry name" value="ABC_tran"/>
    <property type="match status" value="1"/>
</dbReference>
<evidence type="ECO:0000256" key="3">
    <source>
        <dbReference type="ARBA" id="ARBA00022741"/>
    </source>
</evidence>
<keyword evidence="7" id="KW-1185">Reference proteome</keyword>
<evidence type="ECO:0000256" key="4">
    <source>
        <dbReference type="ARBA" id="ARBA00022840"/>
    </source>
</evidence>
<accession>A0A1I2N223</accession>